<proteinExistence type="predicted"/>
<dbReference type="Gene3D" id="2.60.40.10">
    <property type="entry name" value="Immunoglobulins"/>
    <property type="match status" value="3"/>
</dbReference>
<evidence type="ECO:0000313" key="3">
    <source>
        <dbReference type="EMBL" id="TRW22985.1"/>
    </source>
</evidence>
<dbReference type="InterPro" id="IPR011635">
    <property type="entry name" value="CARDB"/>
</dbReference>
<accession>A0A552UXP8</accession>
<dbReference type="NCBIfam" id="TIGR04131">
    <property type="entry name" value="Bac_Flav_CTERM"/>
    <property type="match status" value="1"/>
</dbReference>
<feature type="signal peptide" evidence="1">
    <location>
        <begin position="1"/>
        <end position="20"/>
    </location>
</feature>
<dbReference type="InterPro" id="IPR013783">
    <property type="entry name" value="Ig-like_fold"/>
</dbReference>
<dbReference type="OrthoDB" id="1140688at2"/>
<reference evidence="3 4" key="1">
    <citation type="submission" date="2019-07" db="EMBL/GenBank/DDBJ databases">
        <title>Flavobacterium sp. nov., isolated from glacier ice.</title>
        <authorList>
            <person name="Liu Q."/>
            <person name="Xin Y.-H."/>
        </authorList>
    </citation>
    <scope>NUCLEOTIDE SEQUENCE [LARGE SCALE GENOMIC DNA]</scope>
    <source>
        <strain evidence="3 4">ZT4R6</strain>
    </source>
</reference>
<dbReference type="EMBL" id="VJVZ01000010">
    <property type="protein sequence ID" value="TRW22985.1"/>
    <property type="molecule type" value="Genomic_DNA"/>
</dbReference>
<feature type="chain" id="PRO_5022120817" evidence="1">
    <location>
        <begin position="21"/>
        <end position="1029"/>
    </location>
</feature>
<evidence type="ECO:0000259" key="2">
    <source>
        <dbReference type="Pfam" id="PF07705"/>
    </source>
</evidence>
<feature type="domain" description="CARDB" evidence="2">
    <location>
        <begin position="315"/>
        <end position="411"/>
    </location>
</feature>
<keyword evidence="1" id="KW-0732">Signal</keyword>
<evidence type="ECO:0000313" key="4">
    <source>
        <dbReference type="Proteomes" id="UP000320643"/>
    </source>
</evidence>
<protein>
    <submittedName>
        <fullName evidence="3">T9SS type B sorting domain-containing protein</fullName>
    </submittedName>
</protein>
<dbReference type="Pfam" id="PF13585">
    <property type="entry name" value="CHU_C"/>
    <property type="match status" value="1"/>
</dbReference>
<keyword evidence="4" id="KW-1185">Reference proteome</keyword>
<dbReference type="AlphaFoldDB" id="A0A552UXP8"/>
<name>A0A552UXP8_9FLAO</name>
<organism evidence="3 4">
    <name type="scientific">Flavobacterium zepuense</name>
    <dbReference type="NCBI Taxonomy" id="2593302"/>
    <lineage>
        <taxon>Bacteria</taxon>
        <taxon>Pseudomonadati</taxon>
        <taxon>Bacteroidota</taxon>
        <taxon>Flavobacteriia</taxon>
        <taxon>Flavobacteriales</taxon>
        <taxon>Flavobacteriaceae</taxon>
        <taxon>Flavobacterium</taxon>
    </lineage>
</organism>
<evidence type="ECO:0000256" key="1">
    <source>
        <dbReference type="SAM" id="SignalP"/>
    </source>
</evidence>
<gene>
    <name evidence="3" type="ORF">FMM05_14905</name>
</gene>
<dbReference type="Proteomes" id="UP000320643">
    <property type="component" value="Unassembled WGS sequence"/>
</dbReference>
<comment type="caution">
    <text evidence="3">The sequence shown here is derived from an EMBL/GenBank/DDBJ whole genome shotgun (WGS) entry which is preliminary data.</text>
</comment>
<sequence>MKQKLQCLTLLLFCCFAAHSQIDVTLYEQFNGKYDFTFVGNTLNTIGNNGTTTPCEILTSSSATLNLDPDETLIKAYMYWAGSGTGDFNVTLNGNAIAAERTFNVQASNTDGNTRPYFSAFADVTSILQTTGNGTYTLADLDLTDLINDDVPNEENLYCQIATNFGGWAIIVVYEKPSLPLNQLNLYDGLQFVPSFINITLPSLNVVDNLGAKIGFLAWEGDAVIQVNESLTINGSVLSNTLNPANNAFNGTNTETGSNQLYNMDVDVYDIQNFIQVGDDTAEIQLTSGQDFVMINAIMTKLNSQLPDATIVLDEITKICSQNLVTVDYTVYNVNSTDVLPAHTPIAIYLNGDLIGTTETVNEIAIGGNEPGTITLTMPAGITGDAQLLFVVDDTGNGTGTVIETNENNNNALENITLWQLPELEPADITICETTNGSNVGLFDFSDYEQTLANNPGDVVTFHTSLVDAQSGDNDIQTPESFLSTSNPQEIFVRLWDENGCLGIGSFLLIAKDCNFPDGVVAASNLIQACDSRQITVTYTVSNPNSFDILPNNTPVAIYANTTLLTVVPTASDIAINGSLNNTVSLTIPNNIPLSFNLMFVVDDNGTGTGIIEETNETNNSFTLPVTLWVSPILQQPADVTACETFNGSGIGVFDFSGYLQSLKVNDTDIITFHETQADVDSGTNDITEPNAYSSATAHQIFVRLEDENGCYDTAIFTLVIIDCFFPDATVVVEEVYKQCNSRIIHVHYTVSNFNGTDVLPAATPLSIYVNGQFLDYTETLEDIAIGESESNYITLTIPIGIPLDFNLTFVADDTGDGTGIVIELDETNNANTLPTSLVLSPEIAQPADIEGCDAGFGLGKFDFSSYAESLKNYPNETVTFYETQQNADQALNQIYNTTSYAITTNPQRIYVRLDNGTCHTTASFLLYTKKCAPTPYNYVTPNGDGINDGFFVDGLRNIFLNFKMSIYNRWGTLIWTGDHSKADWNGIADVEKVGSEGTTVPAGTYYFVLELNDADYPQPIVGWVYVTK</sequence>
<dbReference type="RefSeq" id="WP_143374200.1">
    <property type="nucleotide sequence ID" value="NZ_VJVZ01000010.1"/>
</dbReference>
<dbReference type="Pfam" id="PF07705">
    <property type="entry name" value="CARDB"/>
    <property type="match status" value="1"/>
</dbReference>
<dbReference type="InterPro" id="IPR026341">
    <property type="entry name" value="T9SS_type_B"/>
</dbReference>